<reference evidence="1 2" key="2">
    <citation type="submission" date="2018-11" db="EMBL/GenBank/DDBJ databases">
        <authorList>
            <consortium name="Pathogen Informatics"/>
        </authorList>
    </citation>
    <scope>NUCLEOTIDE SEQUENCE [LARGE SCALE GENOMIC DNA]</scope>
</reference>
<evidence type="ECO:0000313" key="3">
    <source>
        <dbReference type="WBParaSite" id="NBR_0000546101-mRNA-1"/>
    </source>
</evidence>
<keyword evidence="2" id="KW-1185">Reference proteome</keyword>
<gene>
    <name evidence="1" type="ORF">NBR_LOCUS5461</name>
</gene>
<evidence type="ECO:0000313" key="2">
    <source>
        <dbReference type="Proteomes" id="UP000271162"/>
    </source>
</evidence>
<dbReference type="AlphaFoldDB" id="A0A0N4XSF9"/>
<name>A0A0N4XSF9_NIPBR</name>
<organism evidence="3">
    <name type="scientific">Nippostrongylus brasiliensis</name>
    <name type="common">Rat hookworm</name>
    <dbReference type="NCBI Taxonomy" id="27835"/>
    <lineage>
        <taxon>Eukaryota</taxon>
        <taxon>Metazoa</taxon>
        <taxon>Ecdysozoa</taxon>
        <taxon>Nematoda</taxon>
        <taxon>Chromadorea</taxon>
        <taxon>Rhabditida</taxon>
        <taxon>Rhabditina</taxon>
        <taxon>Rhabditomorpha</taxon>
        <taxon>Strongyloidea</taxon>
        <taxon>Heligmosomidae</taxon>
        <taxon>Nippostrongylus</taxon>
    </lineage>
</organism>
<dbReference type="EMBL" id="UYSL01013262">
    <property type="protein sequence ID" value="VDL69050.1"/>
    <property type="molecule type" value="Genomic_DNA"/>
</dbReference>
<sequence length="77" mass="8328">MTRSRGSPTKRCAPIISVLPEVLAVVPLRPPPLGEWEWSVQPISFGLVVPKAQLAPPGRTGCSCSDHPSPIVHDFLF</sequence>
<dbReference type="Proteomes" id="UP000271162">
    <property type="component" value="Unassembled WGS sequence"/>
</dbReference>
<reference evidence="3" key="1">
    <citation type="submission" date="2017-02" db="UniProtKB">
        <authorList>
            <consortium name="WormBaseParasite"/>
        </authorList>
    </citation>
    <scope>IDENTIFICATION</scope>
</reference>
<accession>A0A0N4XSF9</accession>
<proteinExistence type="predicted"/>
<evidence type="ECO:0000313" key="1">
    <source>
        <dbReference type="EMBL" id="VDL69050.1"/>
    </source>
</evidence>
<dbReference type="WBParaSite" id="NBR_0000546101-mRNA-1">
    <property type="protein sequence ID" value="NBR_0000546101-mRNA-1"/>
    <property type="gene ID" value="NBR_0000546101"/>
</dbReference>
<protein>
    <submittedName>
        <fullName evidence="1 3">Uncharacterized protein</fullName>
    </submittedName>
</protein>